<reference evidence="2 3" key="1">
    <citation type="journal article" date="2009" name="PLoS Genet.">
        <title>Genomic analysis of the basal lineage fungus Rhizopus oryzae reveals a whole-genome duplication.</title>
        <authorList>
            <person name="Ma L.-J."/>
            <person name="Ibrahim A.S."/>
            <person name="Skory C."/>
            <person name="Grabherr M.G."/>
            <person name="Burger G."/>
            <person name="Butler M."/>
            <person name="Elias M."/>
            <person name="Idnurm A."/>
            <person name="Lang B.F."/>
            <person name="Sone T."/>
            <person name="Abe A."/>
            <person name="Calvo S.E."/>
            <person name="Corrochano L.M."/>
            <person name="Engels R."/>
            <person name="Fu J."/>
            <person name="Hansberg W."/>
            <person name="Kim J.-M."/>
            <person name="Kodira C.D."/>
            <person name="Koehrsen M.J."/>
            <person name="Liu B."/>
            <person name="Miranda-Saavedra D."/>
            <person name="O'Leary S."/>
            <person name="Ortiz-Castellanos L."/>
            <person name="Poulter R."/>
            <person name="Rodriguez-Romero J."/>
            <person name="Ruiz-Herrera J."/>
            <person name="Shen Y.-Q."/>
            <person name="Zeng Q."/>
            <person name="Galagan J."/>
            <person name="Birren B.W."/>
            <person name="Cuomo C.A."/>
            <person name="Wickes B.L."/>
        </authorList>
    </citation>
    <scope>NUCLEOTIDE SEQUENCE [LARGE SCALE GENOMIC DNA]</scope>
    <source>
        <strain evidence="3">RA 99-880 / ATCC MYA-4621 / FGSC 9543 / NRRL 43880</strain>
    </source>
</reference>
<evidence type="ECO:0000313" key="2">
    <source>
        <dbReference type="EMBL" id="EIE89360.1"/>
    </source>
</evidence>
<dbReference type="AlphaFoldDB" id="I1CLN0"/>
<dbReference type="RefSeq" id="XP_067524756.1">
    <property type="nucleotide sequence ID" value="XM_067668655.1"/>
</dbReference>
<accession>I1CLN0</accession>
<dbReference type="EMBL" id="CH476744">
    <property type="protein sequence ID" value="EIE89360.1"/>
    <property type="molecule type" value="Genomic_DNA"/>
</dbReference>
<protein>
    <submittedName>
        <fullName evidence="2">Uncharacterized protein</fullName>
    </submittedName>
</protein>
<feature type="region of interest" description="Disordered" evidence="1">
    <location>
        <begin position="39"/>
        <end position="62"/>
    </location>
</feature>
<name>I1CLN0_RHIO9</name>
<dbReference type="GeneID" id="93621036"/>
<dbReference type="VEuPathDB" id="FungiDB:RO3G_14071"/>
<evidence type="ECO:0000256" key="1">
    <source>
        <dbReference type="SAM" id="MobiDB-lite"/>
    </source>
</evidence>
<evidence type="ECO:0000313" key="3">
    <source>
        <dbReference type="Proteomes" id="UP000009138"/>
    </source>
</evidence>
<feature type="compositionally biased region" description="Polar residues" evidence="1">
    <location>
        <begin position="39"/>
        <end position="49"/>
    </location>
</feature>
<keyword evidence="3" id="KW-1185">Reference proteome</keyword>
<gene>
    <name evidence="2" type="ORF">RO3G_14071</name>
</gene>
<proteinExistence type="predicted"/>
<dbReference type="Proteomes" id="UP000009138">
    <property type="component" value="Unassembled WGS sequence"/>
</dbReference>
<organism evidence="2 3">
    <name type="scientific">Rhizopus delemar (strain RA 99-880 / ATCC MYA-4621 / FGSC 9543 / NRRL 43880)</name>
    <name type="common">Mucormycosis agent</name>
    <name type="synonym">Rhizopus arrhizus var. delemar</name>
    <dbReference type="NCBI Taxonomy" id="246409"/>
    <lineage>
        <taxon>Eukaryota</taxon>
        <taxon>Fungi</taxon>
        <taxon>Fungi incertae sedis</taxon>
        <taxon>Mucoromycota</taxon>
        <taxon>Mucoromycotina</taxon>
        <taxon>Mucoromycetes</taxon>
        <taxon>Mucorales</taxon>
        <taxon>Mucorineae</taxon>
        <taxon>Rhizopodaceae</taxon>
        <taxon>Rhizopus</taxon>
    </lineage>
</organism>
<dbReference type="InParanoid" id="I1CLN0"/>
<dbReference type="OrthoDB" id="10303621at2759"/>
<sequence length="84" mass="9022">MEAVIATTTLLGTEFGSRSSSRHFSAELEDQEALSISTLETNSAGSEANQGAEIKKNKTSDTTTAVPNLVYNNLKMKRIESSIV</sequence>